<protein>
    <recommendedName>
        <fullName evidence="3">Carbonic anhydrase or acetyltransferase, isoleucine patch superfamily</fullName>
    </recommendedName>
</protein>
<dbReference type="InterPro" id="IPR047324">
    <property type="entry name" value="LbH_gamma_CA-like"/>
</dbReference>
<dbReference type="Pfam" id="PF00132">
    <property type="entry name" value="Hexapep"/>
    <property type="match status" value="1"/>
</dbReference>
<dbReference type="EMBL" id="JYGE01000005">
    <property type="protein sequence ID" value="PSJ31185.1"/>
    <property type="molecule type" value="Genomic_DNA"/>
</dbReference>
<comment type="caution">
    <text evidence="1">The sequence shown here is derived from an EMBL/GenBank/DDBJ whole genome shotgun (WGS) entry which is preliminary data.</text>
</comment>
<dbReference type="SUPFAM" id="SSF51161">
    <property type="entry name" value="Trimeric LpxA-like enzymes"/>
    <property type="match status" value="1"/>
</dbReference>
<name>A0A2P7PZQ6_9FIRM</name>
<dbReference type="RefSeq" id="WP_106776917.1">
    <property type="nucleotide sequence ID" value="NZ_JYGE01000005.1"/>
</dbReference>
<evidence type="ECO:0000313" key="2">
    <source>
        <dbReference type="Proteomes" id="UP000241434"/>
    </source>
</evidence>
<proteinExistence type="predicted"/>
<dbReference type="Proteomes" id="UP000241434">
    <property type="component" value="Unassembled WGS sequence"/>
</dbReference>
<dbReference type="OrthoDB" id="9803036at2"/>
<organism evidence="1 2">
    <name type="scientific">Peptostreptococcus russellii</name>
    <dbReference type="NCBI Taxonomy" id="215200"/>
    <lineage>
        <taxon>Bacteria</taxon>
        <taxon>Bacillati</taxon>
        <taxon>Bacillota</taxon>
        <taxon>Clostridia</taxon>
        <taxon>Peptostreptococcales</taxon>
        <taxon>Peptostreptococcaceae</taxon>
        <taxon>Peptostreptococcus</taxon>
    </lineage>
</organism>
<dbReference type="InterPro" id="IPR011004">
    <property type="entry name" value="Trimer_LpxA-like_sf"/>
</dbReference>
<accession>A0A2P7PZQ6</accession>
<evidence type="ECO:0000313" key="1">
    <source>
        <dbReference type="EMBL" id="PSJ31185.1"/>
    </source>
</evidence>
<dbReference type="Gene3D" id="2.160.10.10">
    <property type="entry name" value="Hexapeptide repeat proteins"/>
    <property type="match status" value="1"/>
</dbReference>
<dbReference type="AlphaFoldDB" id="A0A2P7PZQ6"/>
<gene>
    <name evidence="1" type="ORF">UF10_05945</name>
</gene>
<dbReference type="PANTHER" id="PTHR13061:SF29">
    <property type="entry name" value="GAMMA CARBONIC ANHYDRASE-LIKE 1, MITOCHONDRIAL-RELATED"/>
    <property type="match status" value="1"/>
</dbReference>
<sequence length="165" mass="17608">MIRNYKDKRPKIAKSSYVDIASSVIGYVELDEEVSVWPSASLRGDEGRFIKIGKASNVQDGAILHGYSNTEIGEYVSIGHGAIVHGATIGNNVLVGMGAIILDDAVIADNCIIGAGALITGNKKFESGSMIIGSPAKAVRKLTQEEINGIKENALSYVSLMKDYY</sequence>
<dbReference type="CDD" id="cd04645">
    <property type="entry name" value="LbH_gamma_CA_like"/>
    <property type="match status" value="1"/>
</dbReference>
<dbReference type="InterPro" id="IPR050484">
    <property type="entry name" value="Transf_Hexapept/Carb_Anhydrase"/>
</dbReference>
<reference evidence="1" key="1">
    <citation type="thesis" date="2015" institute="Rutgers" country="The State University of New Jersey, 14 College Farm Rd., New Brunswick, NJ, USA">
        <title>Ammonia toxicity in bacteria and its implications for treatment of and resource recovery from highly nitrogenous organic wastes.</title>
        <authorList>
            <person name="Luther A.K."/>
        </authorList>
    </citation>
    <scope>NUCLEOTIDE SEQUENCE</scope>
    <source>
        <strain evidence="1">RT-10B</strain>
    </source>
</reference>
<dbReference type="InterPro" id="IPR001451">
    <property type="entry name" value="Hexapep"/>
</dbReference>
<dbReference type="PANTHER" id="PTHR13061">
    <property type="entry name" value="DYNACTIN SUBUNIT P25"/>
    <property type="match status" value="1"/>
</dbReference>
<keyword evidence="2" id="KW-1185">Reference proteome</keyword>
<evidence type="ECO:0008006" key="3">
    <source>
        <dbReference type="Google" id="ProtNLM"/>
    </source>
</evidence>